<proteinExistence type="evidence at transcript level"/>
<dbReference type="OrthoDB" id="7550533at2759"/>
<evidence type="ECO:0000256" key="1">
    <source>
        <dbReference type="SAM" id="SignalP"/>
    </source>
</evidence>
<evidence type="ECO:0000313" key="2">
    <source>
        <dbReference type="EMBL" id="AFL70826.1"/>
    </source>
</evidence>
<dbReference type="AlphaFoldDB" id="I3Y3J1"/>
<protein>
    <submittedName>
        <fullName evidence="2">Odorant receptor 63</fullName>
    </submittedName>
</protein>
<organism evidence="2">
    <name type="scientific">Manduca sexta</name>
    <name type="common">Tobacco hawkmoth</name>
    <name type="synonym">Tobacco hornworm</name>
    <dbReference type="NCBI Taxonomy" id="7130"/>
    <lineage>
        <taxon>Eukaryota</taxon>
        <taxon>Metazoa</taxon>
        <taxon>Ecdysozoa</taxon>
        <taxon>Arthropoda</taxon>
        <taxon>Hexapoda</taxon>
        <taxon>Insecta</taxon>
        <taxon>Pterygota</taxon>
        <taxon>Neoptera</taxon>
        <taxon>Endopterygota</taxon>
        <taxon>Lepidoptera</taxon>
        <taxon>Glossata</taxon>
        <taxon>Ditrysia</taxon>
        <taxon>Bombycoidea</taxon>
        <taxon>Sphingidae</taxon>
        <taxon>Sphinginae</taxon>
        <taxon>Sphingini</taxon>
        <taxon>Manduca</taxon>
    </lineage>
</organism>
<keyword evidence="1" id="KW-0732">Signal</keyword>
<feature type="non-terminal residue" evidence="2">
    <location>
        <position position="115"/>
    </location>
</feature>
<feature type="non-terminal residue" evidence="2">
    <location>
        <position position="1"/>
    </location>
</feature>
<feature type="chain" id="PRO_5003682834" evidence="1">
    <location>
        <begin position="17"/>
        <end position="115"/>
    </location>
</feature>
<dbReference type="EMBL" id="JQ794821">
    <property type="protein sequence ID" value="AFL70826.1"/>
    <property type="molecule type" value="mRNA"/>
</dbReference>
<keyword evidence="2" id="KW-0675">Receptor</keyword>
<accession>I3Y3J1</accession>
<feature type="signal peptide" evidence="1">
    <location>
        <begin position="1"/>
        <end position="16"/>
    </location>
</feature>
<sequence length="115" mass="13058">HDLVAAMVILSLGVCSEVSVIKLGFMAFNSDEVRSIVDHFLECDASVLPGTRYYNNIMKTLRIVKRRAVGYWVTYRDERGLFITSPPYLGLGRHLSEDLMVIYGLEPTIETPNYE</sequence>
<name>I3Y3J1_MANSE</name>
<reference evidence="2" key="1">
    <citation type="journal article" date="2012" name="BMC Genomics">
        <title>Identification of chemosensory receptor genes in Manduca sexta and knockdown by RNA interference.</title>
        <authorList>
            <person name="Howlett N."/>
            <person name="Dauber K.L."/>
            <person name="Shukla A."/>
            <person name="Morton B."/>
            <person name="Glendinning J.I."/>
            <person name="Brent E."/>
            <person name="Gleason C."/>
            <person name="Islam F."/>
            <person name="Izquierdo D."/>
            <person name="Sanghavi S."/>
            <person name="Afroz A."/>
            <person name="Aslam A."/>
            <person name="Barbaro M."/>
            <person name="Blutstein R."/>
            <person name="Borovka M."/>
            <person name="Desire B."/>
            <person name="Elikhis A."/>
            <person name="Fan Q."/>
            <person name="Hoffman K."/>
            <person name="Huang A."/>
            <person name="Keefe D."/>
            <person name="Lopatin S."/>
            <person name="Miller S."/>
            <person name="Patel P."/>
            <person name="Rizzini D."/>
            <person name="Robinson A."/>
            <person name="Rokins K."/>
            <person name="Turlik A."/>
            <person name="Mansfield J.H."/>
        </authorList>
    </citation>
    <scope>NUCLEOTIDE SEQUENCE</scope>
</reference>